<evidence type="ECO:0000256" key="1">
    <source>
        <dbReference type="SAM" id="MobiDB-lite"/>
    </source>
</evidence>
<accession>A0ABR1ZU64</accession>
<keyword evidence="3" id="KW-1185">Reference proteome</keyword>
<reference evidence="2 3" key="1">
    <citation type="journal article" date="2024" name="G3 (Bethesda)">
        <title>Genome assembly of Hibiscus sabdariffa L. provides insights into metabolisms of medicinal natural products.</title>
        <authorList>
            <person name="Kim T."/>
        </authorList>
    </citation>
    <scope>NUCLEOTIDE SEQUENCE [LARGE SCALE GENOMIC DNA]</scope>
    <source>
        <strain evidence="2">TK-2024</strain>
        <tissue evidence="2">Old leaves</tissue>
    </source>
</reference>
<feature type="region of interest" description="Disordered" evidence="1">
    <location>
        <begin position="1"/>
        <end position="55"/>
    </location>
</feature>
<evidence type="ECO:0000313" key="2">
    <source>
        <dbReference type="EMBL" id="KAK8484254.1"/>
    </source>
</evidence>
<proteinExistence type="predicted"/>
<comment type="caution">
    <text evidence="2">The sequence shown here is derived from an EMBL/GenBank/DDBJ whole genome shotgun (WGS) entry which is preliminary data.</text>
</comment>
<dbReference type="Proteomes" id="UP001396334">
    <property type="component" value="Unassembled WGS sequence"/>
</dbReference>
<name>A0ABR1ZU64_9ROSI</name>
<dbReference type="EMBL" id="JBBPBN010000587">
    <property type="protein sequence ID" value="KAK8484254.1"/>
    <property type="molecule type" value="Genomic_DNA"/>
</dbReference>
<protein>
    <submittedName>
        <fullName evidence="2">Uncharacterized protein</fullName>
    </submittedName>
</protein>
<organism evidence="2 3">
    <name type="scientific">Hibiscus sabdariffa</name>
    <name type="common">roselle</name>
    <dbReference type="NCBI Taxonomy" id="183260"/>
    <lineage>
        <taxon>Eukaryota</taxon>
        <taxon>Viridiplantae</taxon>
        <taxon>Streptophyta</taxon>
        <taxon>Embryophyta</taxon>
        <taxon>Tracheophyta</taxon>
        <taxon>Spermatophyta</taxon>
        <taxon>Magnoliopsida</taxon>
        <taxon>eudicotyledons</taxon>
        <taxon>Gunneridae</taxon>
        <taxon>Pentapetalae</taxon>
        <taxon>rosids</taxon>
        <taxon>malvids</taxon>
        <taxon>Malvales</taxon>
        <taxon>Malvaceae</taxon>
        <taxon>Malvoideae</taxon>
        <taxon>Hibiscus</taxon>
    </lineage>
</organism>
<feature type="compositionally biased region" description="Basic and acidic residues" evidence="1">
    <location>
        <begin position="31"/>
        <end position="46"/>
    </location>
</feature>
<sequence>MGPCRRAARGRDVPVIINNSKSPTGTPSKTASRDIDNGDGPEEVKSFSKGSNVQRGERWHRFPLLAHRASAVPAIKPSMAKYPTQQASQAKHKASHVVANKTLVPCILYAGRCTSRNNKGIGTKRALHITV</sequence>
<evidence type="ECO:0000313" key="3">
    <source>
        <dbReference type="Proteomes" id="UP001396334"/>
    </source>
</evidence>
<gene>
    <name evidence="2" type="ORF">V6N11_014276</name>
</gene>
<feature type="compositionally biased region" description="Polar residues" evidence="1">
    <location>
        <begin position="17"/>
        <end position="30"/>
    </location>
</feature>